<dbReference type="EMBL" id="PFET01000006">
    <property type="protein sequence ID" value="PJE76049.1"/>
    <property type="molecule type" value="Genomic_DNA"/>
</dbReference>
<keyword evidence="1" id="KW-1133">Transmembrane helix</keyword>
<keyword evidence="1" id="KW-0472">Membrane</keyword>
<feature type="transmembrane region" description="Helical" evidence="1">
    <location>
        <begin position="44"/>
        <end position="62"/>
    </location>
</feature>
<proteinExistence type="predicted"/>
<protein>
    <submittedName>
        <fullName evidence="2">Uncharacterized protein</fullName>
    </submittedName>
</protein>
<dbReference type="AlphaFoldDB" id="A0A2M8LF44"/>
<evidence type="ECO:0000313" key="3">
    <source>
        <dbReference type="Proteomes" id="UP000231152"/>
    </source>
</evidence>
<evidence type="ECO:0000256" key="1">
    <source>
        <dbReference type="SAM" id="Phobius"/>
    </source>
</evidence>
<dbReference type="Proteomes" id="UP000231152">
    <property type="component" value="Unassembled WGS sequence"/>
</dbReference>
<accession>A0A2M8LF44</accession>
<dbReference type="InterPro" id="IPR032820">
    <property type="entry name" value="ATPase_put"/>
</dbReference>
<feature type="transmembrane region" description="Helical" evidence="1">
    <location>
        <begin position="12"/>
        <end position="32"/>
    </location>
</feature>
<name>A0A2M8LF44_9BACT</name>
<keyword evidence="1" id="KW-0812">Transmembrane</keyword>
<reference evidence="2 3" key="1">
    <citation type="submission" date="2017-09" db="EMBL/GenBank/DDBJ databases">
        <title>Depth-based differentiation of microbial function through sediment-hosted aquifers and enrichment of novel symbionts in the deep terrestrial subsurface.</title>
        <authorList>
            <person name="Probst A.J."/>
            <person name="Ladd B."/>
            <person name="Jarett J.K."/>
            <person name="Geller-Mcgrath D.E."/>
            <person name="Sieber C.M."/>
            <person name="Emerson J.B."/>
            <person name="Anantharaman K."/>
            <person name="Thomas B.C."/>
            <person name="Malmstrom R."/>
            <person name="Stieglmeier M."/>
            <person name="Klingl A."/>
            <person name="Woyke T."/>
            <person name="Ryan C.M."/>
            <person name="Banfield J.F."/>
        </authorList>
    </citation>
    <scope>NUCLEOTIDE SEQUENCE [LARGE SCALE GENOMIC DNA]</scope>
    <source>
        <strain evidence="2">CG10_big_fil_rev_8_21_14_0_10_48_11</strain>
    </source>
</reference>
<dbReference type="Pfam" id="PF09527">
    <property type="entry name" value="ATPase_gene1"/>
    <property type="match status" value="1"/>
</dbReference>
<comment type="caution">
    <text evidence="2">The sequence shown here is derived from an EMBL/GenBank/DDBJ whole genome shotgun (WGS) entry which is preliminary data.</text>
</comment>
<organism evidence="2 3">
    <name type="scientific">Candidatus Uhrbacteria bacterium CG10_big_fil_rev_8_21_14_0_10_48_11</name>
    <dbReference type="NCBI Taxonomy" id="1975037"/>
    <lineage>
        <taxon>Bacteria</taxon>
        <taxon>Candidatus Uhriibacteriota</taxon>
    </lineage>
</organism>
<sequence>MTKEQLGQSAVSFVLEFGFTLAITLFVFTWLGRKADLWLGTTPWLSLVGLFLGLLFSGLWTYRKIKTFKP</sequence>
<evidence type="ECO:0000313" key="2">
    <source>
        <dbReference type="EMBL" id="PJE76049.1"/>
    </source>
</evidence>
<gene>
    <name evidence="2" type="ORF">COV04_01750</name>
</gene>